<proteinExistence type="predicted"/>
<evidence type="ECO:0000313" key="1">
    <source>
        <dbReference type="EMBL" id="ASF00052.1"/>
    </source>
</evidence>
<name>A0A218ML85_9VIRU</name>
<organism evidence="1">
    <name type="scientific">uncultured virus</name>
    <dbReference type="NCBI Taxonomy" id="340016"/>
    <lineage>
        <taxon>Viruses</taxon>
        <taxon>environmental samples</taxon>
    </lineage>
</organism>
<sequence>MAELNKTLAVIQTELKAKKSSYNSFGKYYFRKAEDILEAAKPFLTKHNVYITVNEEIISVDPVPMMQSTATISNGKESITATAIVGVDLNQKGMQTSQQFGAASTYGKKYALGNLFLIDDTEDADATNNHSKTASPTVTKKKITAAQMKKATEFVSGGGDIKAILAKYTMSTADLTALKKLVK</sequence>
<protein>
    <submittedName>
        <fullName evidence="1">Putative recombination protein</fullName>
    </submittedName>
</protein>
<accession>A0A218ML85</accession>
<reference evidence="1" key="2">
    <citation type="journal article" date="2017" name="Nat. Commun.">
        <title>Single-virus genomics reveals hidden cosmopolitan and abundant viruses.</title>
        <authorList>
            <person name="Martinez-Hernandez F."/>
            <person name="Fornas O."/>
            <person name="Lluesma Gomez M."/>
            <person name="Bolduc B."/>
            <person name="de la Cruz Pena M.J."/>
            <person name="Martinez J.M."/>
            <person name="Anton J."/>
            <person name="Gasol J.M."/>
            <person name="Rosselli R."/>
            <person name="Rodriguez-Valera F."/>
            <person name="Sullivan M.B."/>
            <person name="Acinas S.G."/>
            <person name="Martinez-Garcia M."/>
        </authorList>
    </citation>
    <scope>NUCLEOTIDE SEQUENCE</scope>
</reference>
<dbReference type="Pfam" id="PF04404">
    <property type="entry name" value="ERF"/>
    <property type="match status" value="1"/>
</dbReference>
<reference evidence="1" key="1">
    <citation type="submission" date="2016-10" db="EMBL/GenBank/DDBJ databases">
        <authorList>
            <person name="Varghese N."/>
        </authorList>
    </citation>
    <scope>NUCLEOTIDE SEQUENCE</scope>
</reference>
<dbReference type="EMBL" id="KY052812">
    <property type="protein sequence ID" value="ASF00052.1"/>
    <property type="molecule type" value="Genomic_DNA"/>
</dbReference>
<dbReference type="InterPro" id="IPR007499">
    <property type="entry name" value="ERF_bacteria_virus"/>
</dbReference>